<dbReference type="Gene3D" id="3.30.420.10">
    <property type="entry name" value="Ribonuclease H-like superfamily/Ribonuclease H"/>
    <property type="match status" value="1"/>
</dbReference>
<evidence type="ECO:0000313" key="15">
    <source>
        <dbReference type="EMBL" id="PKQ28839.1"/>
    </source>
</evidence>
<dbReference type="Pfam" id="PF02075">
    <property type="entry name" value="RuvC"/>
    <property type="match status" value="1"/>
</dbReference>
<evidence type="ECO:0000256" key="6">
    <source>
        <dbReference type="ARBA" id="ARBA00022763"/>
    </source>
</evidence>
<dbReference type="AlphaFoldDB" id="A0A2N3G801"/>
<keyword evidence="3 13" id="KW-0540">Nuclease</keyword>
<accession>A0A2N3G801</accession>
<comment type="catalytic activity">
    <reaction evidence="12 13">
        <text>Endonucleolytic cleavage at a junction such as a reciprocal single-stranded crossover between two homologous DNA duplexes (Holliday junction).</text>
        <dbReference type="EC" id="3.1.21.10"/>
    </reaction>
</comment>
<dbReference type="GO" id="GO:0000287">
    <property type="term" value="F:magnesium ion binding"/>
    <property type="evidence" value="ECO:0007669"/>
    <property type="project" value="UniProtKB-UniRule"/>
</dbReference>
<dbReference type="EC" id="3.1.21.10" evidence="13 14"/>
<dbReference type="InterPro" id="IPR012337">
    <property type="entry name" value="RNaseH-like_sf"/>
</dbReference>
<evidence type="ECO:0000256" key="3">
    <source>
        <dbReference type="ARBA" id="ARBA00022722"/>
    </source>
</evidence>
<keyword evidence="10 13" id="KW-0233">DNA recombination</keyword>
<comment type="function">
    <text evidence="13">The RuvA-RuvB-RuvC complex processes Holliday junction (HJ) DNA during genetic recombination and DNA repair. Endonuclease that resolves HJ intermediates. Cleaves cruciform DNA by making single-stranded nicks across the HJ at symmetrical positions within the homologous arms, yielding a 5'-phosphate and a 3'-hydroxyl group; requires a central core of homology in the junction. The consensus cleavage sequence is 5'-(A/T)TT(C/G)-3'. Cleavage occurs on the 3'-side of the TT dinucleotide at the point of strand exchange. HJ branch migration catalyzed by RuvA-RuvB allows RuvC to scan DNA until it finds its consensus sequence, where it cleaves and resolves the cruciform DNA.</text>
</comment>
<organism evidence="15 16">
    <name type="scientific">Candidatus Anoxymicrobium japonicum</name>
    <dbReference type="NCBI Taxonomy" id="2013648"/>
    <lineage>
        <taxon>Bacteria</taxon>
        <taxon>Bacillati</taxon>
        <taxon>Actinomycetota</taxon>
        <taxon>Candidatus Geothermincolia</taxon>
        <taxon>Candidatus Geothermincolales</taxon>
        <taxon>Candidatus Anoxymicrobiaceae</taxon>
        <taxon>Candidatus Anoxymicrobium</taxon>
    </lineage>
</organism>
<dbReference type="InterPro" id="IPR036397">
    <property type="entry name" value="RNaseH_sf"/>
</dbReference>
<evidence type="ECO:0000256" key="7">
    <source>
        <dbReference type="ARBA" id="ARBA00022801"/>
    </source>
</evidence>
<comment type="subcellular location">
    <subcellularLocation>
        <location evidence="13">Cytoplasm</location>
    </subcellularLocation>
</comment>
<keyword evidence="9 13" id="KW-0238">DNA-binding</keyword>
<comment type="caution">
    <text evidence="15">The sequence shown here is derived from an EMBL/GenBank/DDBJ whole genome shotgun (WGS) entry which is preliminary data.</text>
</comment>
<keyword evidence="5 13" id="KW-0255">Endonuclease</keyword>
<sequence>MTGEFKALGIDPGITNTGYGLVIESRDKMRADVHGAIRTSSAADMSDRLDKLYSESKKIILELEPDVVVIEQLFFNANQKTAMAVGQARGVILLACNHAGARWVEYTPLQVKLAVVGNGNASKEQVRYMIMTLLQMHEPPVSLHACDALAMAICHLHSRRIRELTGTQEER</sequence>
<evidence type="ECO:0000256" key="2">
    <source>
        <dbReference type="ARBA" id="ARBA00022490"/>
    </source>
</evidence>
<dbReference type="NCBIfam" id="TIGR00228">
    <property type="entry name" value="ruvC"/>
    <property type="match status" value="1"/>
</dbReference>
<evidence type="ECO:0000256" key="14">
    <source>
        <dbReference type="NCBIfam" id="TIGR00228"/>
    </source>
</evidence>
<keyword evidence="7 13" id="KW-0378">Hydrolase</keyword>
<dbReference type="GO" id="GO:0008821">
    <property type="term" value="F:crossover junction DNA endonuclease activity"/>
    <property type="evidence" value="ECO:0007669"/>
    <property type="project" value="UniProtKB-UniRule"/>
</dbReference>
<reference evidence="15 16" key="1">
    <citation type="journal article" date="2017" name="ISME J.">
        <title>Potential for microbial H2 and metal transformations associated with novel bacteria and archaea in deep terrestrial subsurface sediments.</title>
        <authorList>
            <person name="Hernsdorf A.W."/>
            <person name="Amano Y."/>
            <person name="Miyakawa K."/>
            <person name="Ise K."/>
            <person name="Suzuki Y."/>
            <person name="Anantharaman K."/>
            <person name="Probst A."/>
            <person name="Burstein D."/>
            <person name="Thomas B.C."/>
            <person name="Banfield J.F."/>
        </authorList>
    </citation>
    <scope>NUCLEOTIDE SEQUENCE [LARGE SCALE GENOMIC DNA]</scope>
    <source>
        <strain evidence="15">HGW-Actinobacteria-3</strain>
    </source>
</reference>
<evidence type="ECO:0000256" key="8">
    <source>
        <dbReference type="ARBA" id="ARBA00022842"/>
    </source>
</evidence>
<dbReference type="GO" id="GO:0003677">
    <property type="term" value="F:DNA binding"/>
    <property type="evidence" value="ECO:0007669"/>
    <property type="project" value="UniProtKB-KW"/>
</dbReference>
<dbReference type="GO" id="GO:0005737">
    <property type="term" value="C:cytoplasm"/>
    <property type="evidence" value="ECO:0007669"/>
    <property type="project" value="UniProtKB-SubCell"/>
</dbReference>
<name>A0A2N3G801_9ACTN</name>
<evidence type="ECO:0000256" key="9">
    <source>
        <dbReference type="ARBA" id="ARBA00023125"/>
    </source>
</evidence>
<keyword evidence="2 13" id="KW-0963">Cytoplasm</keyword>
<dbReference type="NCBIfam" id="NF000711">
    <property type="entry name" value="PRK00039.2-1"/>
    <property type="match status" value="1"/>
</dbReference>
<protein>
    <recommendedName>
        <fullName evidence="13 14">Crossover junction endodeoxyribonuclease RuvC</fullName>
        <ecNumber evidence="13 14">3.1.21.10</ecNumber>
    </recommendedName>
    <alternativeName>
        <fullName evidence="13">Holliday junction nuclease RuvC</fullName>
    </alternativeName>
    <alternativeName>
        <fullName evidence="13">Holliday junction resolvase RuvC</fullName>
    </alternativeName>
</protein>
<evidence type="ECO:0000256" key="13">
    <source>
        <dbReference type="HAMAP-Rule" id="MF_00034"/>
    </source>
</evidence>
<dbReference type="HAMAP" id="MF_00034">
    <property type="entry name" value="RuvC"/>
    <property type="match status" value="1"/>
</dbReference>
<feature type="active site" evidence="13">
    <location>
        <position position="144"/>
    </location>
</feature>
<feature type="active site" evidence="13">
    <location>
        <position position="71"/>
    </location>
</feature>
<dbReference type="PRINTS" id="PR00696">
    <property type="entry name" value="RSOLVASERUVC"/>
</dbReference>
<evidence type="ECO:0000313" key="16">
    <source>
        <dbReference type="Proteomes" id="UP000233654"/>
    </source>
</evidence>
<dbReference type="EMBL" id="PHEX01000004">
    <property type="protein sequence ID" value="PKQ28839.1"/>
    <property type="molecule type" value="Genomic_DNA"/>
</dbReference>
<gene>
    <name evidence="13" type="primary">ruvC</name>
    <name evidence="15" type="ORF">CVT63_00795</name>
</gene>
<proteinExistence type="inferred from homology"/>
<dbReference type="PANTHER" id="PTHR30194:SF3">
    <property type="entry name" value="CROSSOVER JUNCTION ENDODEOXYRIBONUCLEASE RUVC"/>
    <property type="match status" value="1"/>
</dbReference>
<dbReference type="GO" id="GO:0048476">
    <property type="term" value="C:Holliday junction resolvase complex"/>
    <property type="evidence" value="ECO:0007669"/>
    <property type="project" value="UniProtKB-UniRule"/>
</dbReference>
<comment type="similarity">
    <text evidence="1 13">Belongs to the RuvC family.</text>
</comment>
<feature type="binding site" evidence="13">
    <location>
        <position position="11"/>
    </location>
    <ligand>
        <name>Mg(2+)</name>
        <dbReference type="ChEBI" id="CHEBI:18420"/>
        <label>1</label>
    </ligand>
</feature>
<feature type="binding site" evidence="13">
    <location>
        <position position="71"/>
    </location>
    <ligand>
        <name>Mg(2+)</name>
        <dbReference type="ChEBI" id="CHEBI:18420"/>
        <label>2</label>
    </ligand>
</feature>
<dbReference type="InterPro" id="IPR002176">
    <property type="entry name" value="X-over_junc_endoDNase_RuvC"/>
</dbReference>
<evidence type="ECO:0000256" key="4">
    <source>
        <dbReference type="ARBA" id="ARBA00022723"/>
    </source>
</evidence>
<feature type="active site" evidence="13">
    <location>
        <position position="11"/>
    </location>
</feature>
<dbReference type="GO" id="GO:0006281">
    <property type="term" value="P:DNA repair"/>
    <property type="evidence" value="ECO:0007669"/>
    <property type="project" value="UniProtKB-UniRule"/>
</dbReference>
<keyword evidence="11 13" id="KW-0234">DNA repair</keyword>
<dbReference type="GO" id="GO:0006310">
    <property type="term" value="P:DNA recombination"/>
    <property type="evidence" value="ECO:0007669"/>
    <property type="project" value="UniProtKB-UniRule"/>
</dbReference>
<dbReference type="SUPFAM" id="SSF53098">
    <property type="entry name" value="Ribonuclease H-like"/>
    <property type="match status" value="1"/>
</dbReference>
<keyword evidence="8 13" id="KW-0460">Magnesium</keyword>
<evidence type="ECO:0000256" key="1">
    <source>
        <dbReference type="ARBA" id="ARBA00009518"/>
    </source>
</evidence>
<comment type="cofactor">
    <cofactor evidence="13">
        <name>Mg(2+)</name>
        <dbReference type="ChEBI" id="CHEBI:18420"/>
    </cofactor>
    <text evidence="13">Binds 2 Mg(2+) ion per subunit.</text>
</comment>
<comment type="subunit">
    <text evidence="13">Homodimer which binds Holliday junction (HJ) DNA. The HJ becomes 2-fold symmetrical on binding to RuvC with unstacked arms; it has a different conformation from HJ DNA in complex with RuvA. In the full resolvosome a probable DNA-RuvA(4)-RuvB(12)-RuvC(2) complex forms which resolves the HJ.</text>
</comment>
<keyword evidence="4 13" id="KW-0479">Metal-binding</keyword>
<keyword evidence="6 13" id="KW-0227">DNA damage</keyword>
<dbReference type="CDD" id="cd16962">
    <property type="entry name" value="RuvC"/>
    <property type="match status" value="1"/>
</dbReference>
<dbReference type="FunFam" id="3.30.420.10:FF:000002">
    <property type="entry name" value="Crossover junction endodeoxyribonuclease RuvC"/>
    <property type="match status" value="1"/>
</dbReference>
<evidence type="ECO:0000256" key="11">
    <source>
        <dbReference type="ARBA" id="ARBA00023204"/>
    </source>
</evidence>
<evidence type="ECO:0000256" key="10">
    <source>
        <dbReference type="ARBA" id="ARBA00023172"/>
    </source>
</evidence>
<feature type="binding site" evidence="13">
    <location>
        <position position="144"/>
    </location>
    <ligand>
        <name>Mg(2+)</name>
        <dbReference type="ChEBI" id="CHEBI:18420"/>
        <label>1</label>
    </ligand>
</feature>
<dbReference type="Proteomes" id="UP000233654">
    <property type="component" value="Unassembled WGS sequence"/>
</dbReference>
<dbReference type="PANTHER" id="PTHR30194">
    <property type="entry name" value="CROSSOVER JUNCTION ENDODEOXYRIBONUCLEASE RUVC"/>
    <property type="match status" value="1"/>
</dbReference>
<evidence type="ECO:0000256" key="12">
    <source>
        <dbReference type="ARBA" id="ARBA00029354"/>
    </source>
</evidence>
<evidence type="ECO:0000256" key="5">
    <source>
        <dbReference type="ARBA" id="ARBA00022759"/>
    </source>
</evidence>